<protein>
    <submittedName>
        <fullName evidence="1">(salmon louse) hypothetical protein</fullName>
    </submittedName>
</protein>
<evidence type="ECO:0000313" key="1">
    <source>
        <dbReference type="EMBL" id="CAF2869656.1"/>
    </source>
</evidence>
<dbReference type="AlphaFoldDB" id="A0A7R8CMU7"/>
<organism evidence="1 2">
    <name type="scientific">Lepeophtheirus salmonis</name>
    <name type="common">Salmon louse</name>
    <name type="synonym">Caligus salmonis</name>
    <dbReference type="NCBI Taxonomy" id="72036"/>
    <lineage>
        <taxon>Eukaryota</taxon>
        <taxon>Metazoa</taxon>
        <taxon>Ecdysozoa</taxon>
        <taxon>Arthropoda</taxon>
        <taxon>Crustacea</taxon>
        <taxon>Multicrustacea</taxon>
        <taxon>Hexanauplia</taxon>
        <taxon>Copepoda</taxon>
        <taxon>Siphonostomatoida</taxon>
        <taxon>Caligidae</taxon>
        <taxon>Lepeophtheirus</taxon>
    </lineage>
</organism>
<gene>
    <name evidence="1" type="ORF">LSAA_6778</name>
</gene>
<keyword evidence="2" id="KW-1185">Reference proteome</keyword>
<accession>A0A7R8CMU7</accession>
<name>A0A7R8CMU7_LEPSM</name>
<reference evidence="1" key="1">
    <citation type="submission" date="2021-02" db="EMBL/GenBank/DDBJ databases">
        <authorList>
            <person name="Bekaert M."/>
        </authorList>
    </citation>
    <scope>NUCLEOTIDE SEQUENCE</scope>
    <source>
        <strain evidence="1">IoA-00</strain>
    </source>
</reference>
<proteinExistence type="predicted"/>
<dbReference type="EMBL" id="HG994581">
    <property type="protein sequence ID" value="CAF2869656.1"/>
    <property type="molecule type" value="Genomic_DNA"/>
</dbReference>
<dbReference type="Proteomes" id="UP000675881">
    <property type="component" value="Chromosome 2"/>
</dbReference>
<evidence type="ECO:0000313" key="2">
    <source>
        <dbReference type="Proteomes" id="UP000675881"/>
    </source>
</evidence>
<sequence>MYLDGKLLENHTSHLLVNCPPVFVSNADLVRTKTTSFNTGRIQGKNERLGLGLELRGIKRKHTSTLFSGKVVNSHCECVAGIGLHGTCKHVGSAFLIIENCVSNGILYISKSSTETLQTFKRPTKLYVGEPVVPEKTISGVNNDDDSRPERFRNRPEFVDEFKMTILNSQLITSWKYSSGSASLKTAILDHEYLAQSFIYY</sequence>